<proteinExistence type="predicted"/>
<dbReference type="InterPro" id="IPR029000">
    <property type="entry name" value="Cyclophilin-like_dom_sf"/>
</dbReference>
<dbReference type="RefSeq" id="WP_044836680.1">
    <property type="nucleotide sequence ID" value="NZ_CP059733.1"/>
</dbReference>
<reference evidence="5 6" key="2">
    <citation type="journal article" date="2022" name="Mar. Drugs">
        <title>Bioassay-Guided Fractionation Leads to the Detection of Cholic Acid Generated by the Rare Thalassomonas sp.</title>
        <authorList>
            <person name="Pheiffer F."/>
            <person name="Schneider Y.K."/>
            <person name="Hansen E.H."/>
            <person name="Andersen J.H."/>
            <person name="Isaksson J."/>
            <person name="Busche T."/>
            <person name="R C."/>
            <person name="Kalinowski J."/>
            <person name="Zyl L.V."/>
            <person name="Trindade M."/>
        </authorList>
    </citation>
    <scope>NUCLEOTIDE SEQUENCE [LARGE SCALE GENOMIC DNA]</scope>
    <source>
        <strain evidence="5 6">XOM25</strain>
    </source>
</reference>
<dbReference type="SUPFAM" id="SSF50891">
    <property type="entry name" value="Cyclophilin-like"/>
    <property type="match status" value="1"/>
</dbReference>
<keyword evidence="3" id="KW-0067">ATP-binding</keyword>
<dbReference type="InterPro" id="IPR052708">
    <property type="entry name" value="PxpC"/>
</dbReference>
<organism evidence="5 6">
    <name type="scientific">Thalassomonas viridans</name>
    <dbReference type="NCBI Taxonomy" id="137584"/>
    <lineage>
        <taxon>Bacteria</taxon>
        <taxon>Pseudomonadati</taxon>
        <taxon>Pseudomonadota</taxon>
        <taxon>Gammaproteobacteria</taxon>
        <taxon>Alteromonadales</taxon>
        <taxon>Colwelliaceae</taxon>
        <taxon>Thalassomonas</taxon>
    </lineage>
</organism>
<feature type="domain" description="Carboxyltransferase" evidence="4">
    <location>
        <begin position="38"/>
        <end position="332"/>
    </location>
</feature>
<dbReference type="Gene3D" id="2.40.100.10">
    <property type="entry name" value="Cyclophilin-like"/>
    <property type="match status" value="1"/>
</dbReference>
<evidence type="ECO:0000313" key="6">
    <source>
        <dbReference type="Proteomes" id="UP000032352"/>
    </source>
</evidence>
<dbReference type="AlphaFoldDB" id="A0AAE9Z2V6"/>
<protein>
    <submittedName>
        <fullName evidence="5">Biotin-dependent carboxyltransferase</fullName>
    </submittedName>
</protein>
<evidence type="ECO:0000256" key="1">
    <source>
        <dbReference type="ARBA" id="ARBA00022741"/>
    </source>
</evidence>
<dbReference type="GO" id="GO:0005524">
    <property type="term" value="F:ATP binding"/>
    <property type="evidence" value="ECO:0007669"/>
    <property type="project" value="UniProtKB-KW"/>
</dbReference>
<evidence type="ECO:0000259" key="4">
    <source>
        <dbReference type="SMART" id="SM00797"/>
    </source>
</evidence>
<evidence type="ECO:0000256" key="2">
    <source>
        <dbReference type="ARBA" id="ARBA00022801"/>
    </source>
</evidence>
<dbReference type="Proteomes" id="UP000032352">
    <property type="component" value="Chromosome"/>
</dbReference>
<dbReference type="GO" id="GO:0016787">
    <property type="term" value="F:hydrolase activity"/>
    <property type="evidence" value="ECO:0007669"/>
    <property type="project" value="UniProtKB-KW"/>
</dbReference>
<dbReference type="EMBL" id="CP059733">
    <property type="protein sequence ID" value="WDE05771.1"/>
    <property type="molecule type" value="Genomic_DNA"/>
</dbReference>
<dbReference type="KEGG" id="tvd:SG34_002200"/>
<sequence>MQTFIPVPGETGRQNTLTILKSGGLCSIQDLGRPGSQHLGFSGGGAADEHAYLTANQLLGNEANAAALEITLGQLVLRAECHCTLAVTGADCRIYLNEQPVSNWQVLQLAAGDTLAFSLPTSGLHNYLAVYGGIDAPLWLGSRAQTLNERNLAAAQKEISAGCDIPLTPFCFNPGAGQAPKQQQRKKAYANFYPDGVLTARFIPHKLWFSLDSKLQQRFLDAEYTIDRDSNRMGYRLTSKHAALPQENPGGSPDITLPTGLSRAVAFGSIQLPDFRRPIVLMKERQTIGGYPVIGAVMQTDLFRLSQKRPGESLRFIPVSLEQARQQLAEFYRQRLNSDSSQFRPAHAPG</sequence>
<dbReference type="InterPro" id="IPR003778">
    <property type="entry name" value="CT_A_B"/>
</dbReference>
<reference evidence="5 6" key="1">
    <citation type="journal article" date="2015" name="Genome Announc.">
        <title>Draft Genome Sequences of Marine Isolates of Thalassomonas viridans and Thalassomonas actiniarum.</title>
        <authorList>
            <person name="Olonade I."/>
            <person name="van Zyl L.J."/>
            <person name="Trindade M."/>
        </authorList>
    </citation>
    <scope>NUCLEOTIDE SEQUENCE [LARGE SCALE GENOMIC DNA]</scope>
    <source>
        <strain evidence="5 6">XOM25</strain>
    </source>
</reference>
<accession>A0AAE9Z2V6</accession>
<dbReference type="SMART" id="SM00797">
    <property type="entry name" value="AHS2"/>
    <property type="match status" value="1"/>
</dbReference>
<keyword evidence="6" id="KW-1185">Reference proteome</keyword>
<dbReference type="PANTHER" id="PTHR43309">
    <property type="entry name" value="5-OXOPROLINASE SUBUNIT C"/>
    <property type="match status" value="1"/>
</dbReference>
<evidence type="ECO:0000256" key="3">
    <source>
        <dbReference type="ARBA" id="ARBA00022840"/>
    </source>
</evidence>
<dbReference type="PANTHER" id="PTHR43309:SF4">
    <property type="entry name" value="CARBOXYLTRANSFERASE DOMAIN-CONTAINING PROTEIN"/>
    <property type="match status" value="1"/>
</dbReference>
<name>A0AAE9Z2V6_9GAMM</name>
<gene>
    <name evidence="5" type="ORF">SG34_002200</name>
</gene>
<dbReference type="Pfam" id="PF02626">
    <property type="entry name" value="CT_A_B"/>
    <property type="match status" value="1"/>
</dbReference>
<keyword evidence="2" id="KW-0378">Hydrolase</keyword>
<evidence type="ECO:0000313" key="5">
    <source>
        <dbReference type="EMBL" id="WDE05771.1"/>
    </source>
</evidence>
<keyword evidence="1" id="KW-0547">Nucleotide-binding</keyword>